<dbReference type="EMBL" id="BMPE01000001">
    <property type="protein sequence ID" value="GGK85675.1"/>
    <property type="molecule type" value="Genomic_DNA"/>
</dbReference>
<dbReference type="InterPro" id="IPR029035">
    <property type="entry name" value="DHS-like_NAD/FAD-binding_dom"/>
</dbReference>
<keyword evidence="2" id="KW-1185">Reference proteome</keyword>
<evidence type="ECO:0000313" key="1">
    <source>
        <dbReference type="EMBL" id="GGK85675.1"/>
    </source>
</evidence>
<name>A0ABQ2FDM7_9DEIO</name>
<dbReference type="SUPFAM" id="SSF52467">
    <property type="entry name" value="DHS-like NAD/FAD-binding domain"/>
    <property type="match status" value="1"/>
</dbReference>
<evidence type="ECO:0008006" key="3">
    <source>
        <dbReference type="Google" id="ProtNLM"/>
    </source>
</evidence>
<sequence>MKVFIFGAGASFGYADSKTGLGMPLARNFFETFHKLSISDDRNVLHGFLIHEAARRVGVPLGDADLQTKWAEKYWVKWNLDIEVFATEIERQLSLISSGENNDVMEVMHYTKAYDELIFLFASVMNEIQNGEINQAYLCLARKIDKDDLLITFNWDTMLDRALSATGQWHVDDGYGVQFKKIYRDGWTNPQSLNSKNSLLKLHGSTNWLMPYRTFHLALHERNFANIGVDPKDRILYAYESTKSPYETWEGRYKGGYEPFSYYYYPPNIPIDTPKVSGRSLVSINAMPHLKEYGKVSLNPEMQEAMPLIIPPIQNKEYGILGGILDDIWYKAGKSIITCDEVIFIGYSFPVTDVRSWKMMDDALKFRERPLKITIVNPYPGDLKDRLEERYGDMIEVSVQYMGFTEFISDY</sequence>
<comment type="caution">
    <text evidence="1">The sequence shown here is derived from an EMBL/GenBank/DDBJ whole genome shotgun (WGS) entry which is preliminary data.</text>
</comment>
<protein>
    <recommendedName>
        <fullName evidence="3">SIR2-like domain-containing protein</fullName>
    </recommendedName>
</protein>
<accession>A0ABQ2FDM7</accession>
<organism evidence="1 2">
    <name type="scientific">Deinococcus radiotolerans</name>
    <dbReference type="NCBI Taxonomy" id="1309407"/>
    <lineage>
        <taxon>Bacteria</taxon>
        <taxon>Thermotogati</taxon>
        <taxon>Deinococcota</taxon>
        <taxon>Deinococci</taxon>
        <taxon>Deinococcales</taxon>
        <taxon>Deinococcaceae</taxon>
        <taxon>Deinococcus</taxon>
    </lineage>
</organism>
<reference evidence="2" key="1">
    <citation type="journal article" date="2019" name="Int. J. Syst. Evol. Microbiol.">
        <title>The Global Catalogue of Microorganisms (GCM) 10K type strain sequencing project: providing services to taxonomists for standard genome sequencing and annotation.</title>
        <authorList>
            <consortium name="The Broad Institute Genomics Platform"/>
            <consortium name="The Broad Institute Genome Sequencing Center for Infectious Disease"/>
            <person name="Wu L."/>
            <person name="Ma J."/>
        </authorList>
    </citation>
    <scope>NUCLEOTIDE SEQUENCE [LARGE SCALE GENOMIC DNA]</scope>
    <source>
        <strain evidence="2">JCM 19173</strain>
    </source>
</reference>
<proteinExistence type="predicted"/>
<evidence type="ECO:0000313" key="2">
    <source>
        <dbReference type="Proteomes" id="UP000604341"/>
    </source>
</evidence>
<dbReference type="RefSeq" id="WP_189066961.1">
    <property type="nucleotide sequence ID" value="NZ_BMPE01000001.1"/>
</dbReference>
<gene>
    <name evidence="1" type="ORF">GCM10010844_00240</name>
</gene>
<dbReference type="Proteomes" id="UP000604341">
    <property type="component" value="Unassembled WGS sequence"/>
</dbReference>